<accession>A0A644YBT7</accession>
<gene>
    <name evidence="3" type="primary">mii_1</name>
    <name evidence="3" type="ORF">SDC9_71912</name>
</gene>
<protein>
    <submittedName>
        <fullName evidence="3">3-methylitaconate isomerase</fullName>
        <ecNumber evidence="3">5.3.3.6</ecNumber>
    </submittedName>
</protein>
<sequence length="381" mass="41262">MNRKQVTRVRTVIYRGGTSKGLFLHENDLPQDSKTRDRVILAMFGSPDPRQIDGLGGAEVLTSKLAIIGPSSVPEADVDYTFGQVSINTPYISYSGLCGNISAGVAPFAIEEGLVRAVEPITTVRVYNKNTAQIFTVEVPVENGAPSIEGDYVVPGVPGTGAKLNIDMVGTIGSFGKGLLPTGNVRDTIDVPGVGRIEGTLVDAVNPCFFVRAEDLGLRGDEVKSSDFAEGKLKELELIRKEVFRLLDKPYDEQDAVPFVAFVTKPREYINHLSKEAIKAEDVDLLARLYMLGGIHQTFSGSISCCTGATSVIPGTVVYEARGKKDTSEIRIGHPSGIIDVEAICDMSSGSPAITRVTYARTARRLMEGYCYVPNRFFEEE</sequence>
<organism evidence="3">
    <name type="scientific">bioreactor metagenome</name>
    <dbReference type="NCBI Taxonomy" id="1076179"/>
    <lineage>
        <taxon>unclassified sequences</taxon>
        <taxon>metagenomes</taxon>
        <taxon>ecological metagenomes</taxon>
    </lineage>
</organism>
<evidence type="ECO:0000313" key="3">
    <source>
        <dbReference type="EMBL" id="MPM25418.1"/>
    </source>
</evidence>
<dbReference type="Gene3D" id="3.10.310.10">
    <property type="entry name" value="Diaminopimelate Epimerase, Chain A, domain 1"/>
    <property type="match status" value="2"/>
</dbReference>
<keyword evidence="2 3" id="KW-0413">Isomerase</keyword>
<dbReference type="PANTHER" id="PTHR43709">
    <property type="entry name" value="ACONITATE ISOMERASE-RELATED"/>
    <property type="match status" value="1"/>
</dbReference>
<comment type="caution">
    <text evidence="3">The sequence shown here is derived from an EMBL/GenBank/DDBJ whole genome shotgun (WGS) entry which is preliminary data.</text>
</comment>
<dbReference type="Pfam" id="PF04303">
    <property type="entry name" value="PrpF"/>
    <property type="match status" value="1"/>
</dbReference>
<dbReference type="InterPro" id="IPR007400">
    <property type="entry name" value="PrpF-like"/>
</dbReference>
<dbReference type="PANTHER" id="PTHR43709:SF2">
    <property type="entry name" value="DUF453 DOMAIN PROTEIN (AFU_ORTHOLOGUE AFUA_6G00360)"/>
    <property type="match status" value="1"/>
</dbReference>
<proteinExistence type="inferred from homology"/>
<dbReference type="AlphaFoldDB" id="A0A644YBT7"/>
<reference evidence="3" key="1">
    <citation type="submission" date="2019-08" db="EMBL/GenBank/DDBJ databases">
        <authorList>
            <person name="Kucharzyk K."/>
            <person name="Murdoch R.W."/>
            <person name="Higgins S."/>
            <person name="Loffler F."/>
        </authorList>
    </citation>
    <scope>NUCLEOTIDE SEQUENCE</scope>
</reference>
<comment type="similarity">
    <text evidence="1">Belongs to the PrpF family.</text>
</comment>
<dbReference type="EC" id="5.3.3.6" evidence="3"/>
<evidence type="ECO:0000256" key="1">
    <source>
        <dbReference type="ARBA" id="ARBA00007673"/>
    </source>
</evidence>
<dbReference type="GO" id="GO:0050100">
    <property type="term" value="F:methylitaconate delta-isomerase activity"/>
    <property type="evidence" value="ECO:0007669"/>
    <property type="project" value="UniProtKB-EC"/>
</dbReference>
<dbReference type="SUPFAM" id="SSF54506">
    <property type="entry name" value="Diaminopimelate epimerase-like"/>
    <property type="match status" value="2"/>
</dbReference>
<evidence type="ECO:0000256" key="2">
    <source>
        <dbReference type="ARBA" id="ARBA00023235"/>
    </source>
</evidence>
<dbReference type="EMBL" id="VSSQ01004492">
    <property type="protein sequence ID" value="MPM25418.1"/>
    <property type="molecule type" value="Genomic_DNA"/>
</dbReference>
<name>A0A644YBT7_9ZZZZ</name>